<gene>
    <name evidence="2" type="ORF">SCE1572_52720</name>
</gene>
<evidence type="ECO:0000313" key="3">
    <source>
        <dbReference type="Proteomes" id="UP000014803"/>
    </source>
</evidence>
<evidence type="ECO:0000313" key="2">
    <source>
        <dbReference type="EMBL" id="AGP42426.1"/>
    </source>
</evidence>
<reference evidence="2 3" key="1">
    <citation type="journal article" date="2013" name="Sci. Rep.">
        <title>Extraordinary expansion of a Sorangium cellulosum genome from an alkaline milieu.</title>
        <authorList>
            <person name="Han K."/>
            <person name="Li Z.F."/>
            <person name="Peng R."/>
            <person name="Zhu L.P."/>
            <person name="Zhou T."/>
            <person name="Wang L.G."/>
            <person name="Li S.G."/>
            <person name="Zhang X.B."/>
            <person name="Hu W."/>
            <person name="Wu Z.H."/>
            <person name="Qin N."/>
            <person name="Li Y.Z."/>
        </authorList>
    </citation>
    <scope>NUCLEOTIDE SEQUENCE [LARGE SCALE GENOMIC DNA]</scope>
    <source>
        <strain evidence="2 3">So0157-2</strain>
    </source>
</reference>
<dbReference type="AlphaFoldDB" id="S4YDJ5"/>
<sequence>MADGFRKMADVPFPRARSAPPRAAARGVSFSP</sequence>
<dbReference type="EMBL" id="CP003969">
    <property type="protein sequence ID" value="AGP42426.1"/>
    <property type="molecule type" value="Genomic_DNA"/>
</dbReference>
<dbReference type="Proteomes" id="UP000014803">
    <property type="component" value="Chromosome"/>
</dbReference>
<accession>S4YDJ5</accession>
<dbReference type="KEGG" id="scu:SCE1572_52720"/>
<name>S4YDJ5_SORCE</name>
<dbReference type="HOGENOM" id="CLU_3391398_0_0_7"/>
<feature type="compositionally biased region" description="Low complexity" evidence="1">
    <location>
        <begin position="12"/>
        <end position="26"/>
    </location>
</feature>
<organism evidence="2 3">
    <name type="scientific">Sorangium cellulosum So0157-2</name>
    <dbReference type="NCBI Taxonomy" id="1254432"/>
    <lineage>
        <taxon>Bacteria</taxon>
        <taxon>Pseudomonadati</taxon>
        <taxon>Myxococcota</taxon>
        <taxon>Polyangia</taxon>
        <taxon>Polyangiales</taxon>
        <taxon>Polyangiaceae</taxon>
        <taxon>Sorangium</taxon>
    </lineage>
</organism>
<proteinExistence type="predicted"/>
<feature type="region of interest" description="Disordered" evidence="1">
    <location>
        <begin position="1"/>
        <end position="32"/>
    </location>
</feature>
<evidence type="ECO:0000256" key="1">
    <source>
        <dbReference type="SAM" id="MobiDB-lite"/>
    </source>
</evidence>
<protein>
    <submittedName>
        <fullName evidence="2">Uncharacterized protein</fullName>
    </submittedName>
</protein>